<protein>
    <submittedName>
        <fullName evidence="3">Cytochrome P450</fullName>
        <ecNumber evidence="3">1.14.-.-</ecNumber>
    </submittedName>
</protein>
<sequence>MKDIRSAIPQPLPEGLELSELDPIYREQPHARLDRLRCEAPRYQDPASETGRLFLTRHADVRAALIDRSLTRDTKKTYSRGAEAVPDTLLDKDGEELALGRMLVARAFDTRGVESRRGLITQIIDDALDGLGARFDAMRDFAAPIPIRVMTAIFGLPQDNLAQLRDWAEDAAVLGMHPNRTTEQNIRLMTSAAGLRKLVFDTIAARRAEPRDDLLSTLVLAEANGRRLDDSEVAPLCIFGMIAGSLTTTDLIGNTIVLLLQNPDQRALLEGNPRLVACAVEESLRLEPPVSAVARHVVEDGEVMGCPMRAGGTVKASLLAANHDPDLCEEPHAFRIDRLVVPKHFAFGGGAHGCLGAGLARLEAQLAVERLLARFPGLSLVPTDMPRKKTTYGFRGYARIPLSR</sequence>
<dbReference type="InterPro" id="IPR036396">
    <property type="entry name" value="Cyt_P450_sf"/>
</dbReference>
<dbReference type="InterPro" id="IPR017972">
    <property type="entry name" value="Cyt_P450_CS"/>
</dbReference>
<dbReference type="GO" id="GO:0004497">
    <property type="term" value="F:monooxygenase activity"/>
    <property type="evidence" value="ECO:0007669"/>
    <property type="project" value="UniProtKB-KW"/>
</dbReference>
<dbReference type="PROSITE" id="PS00086">
    <property type="entry name" value="CYTOCHROME_P450"/>
    <property type="match status" value="1"/>
</dbReference>
<evidence type="ECO:0000256" key="2">
    <source>
        <dbReference type="RuleBase" id="RU000461"/>
    </source>
</evidence>
<evidence type="ECO:0000256" key="1">
    <source>
        <dbReference type="ARBA" id="ARBA00010617"/>
    </source>
</evidence>
<dbReference type="PRINTS" id="PR00385">
    <property type="entry name" value="P450"/>
</dbReference>
<comment type="similarity">
    <text evidence="1 2">Belongs to the cytochrome P450 family.</text>
</comment>
<organism evidence="3 4">
    <name type="scientific">Terricaulis silvestris</name>
    <dbReference type="NCBI Taxonomy" id="2686094"/>
    <lineage>
        <taxon>Bacteria</taxon>
        <taxon>Pseudomonadati</taxon>
        <taxon>Pseudomonadota</taxon>
        <taxon>Alphaproteobacteria</taxon>
        <taxon>Caulobacterales</taxon>
        <taxon>Caulobacteraceae</taxon>
        <taxon>Terricaulis</taxon>
    </lineage>
</organism>
<dbReference type="PANTHER" id="PTHR46696">
    <property type="entry name" value="P450, PUTATIVE (EUROFUNG)-RELATED"/>
    <property type="match status" value="1"/>
</dbReference>
<dbReference type="KEGG" id="tsv:DSM104635_01529"/>
<dbReference type="RefSeq" id="WP_158765620.1">
    <property type="nucleotide sequence ID" value="NZ_CP047045.1"/>
</dbReference>
<name>A0A6I6MJ79_9CAUL</name>
<keyword evidence="2" id="KW-0408">Iron</keyword>
<gene>
    <name evidence="3" type="ORF">DSM104635_01529</name>
</gene>
<dbReference type="GO" id="GO:0005506">
    <property type="term" value="F:iron ion binding"/>
    <property type="evidence" value="ECO:0007669"/>
    <property type="project" value="InterPro"/>
</dbReference>
<keyword evidence="2" id="KW-0479">Metal-binding</keyword>
<reference evidence="4" key="1">
    <citation type="submission" date="2019-12" db="EMBL/GenBank/DDBJ databases">
        <title>Complete genome of Terracaulis silvestris 0127_4.</title>
        <authorList>
            <person name="Vieira S."/>
            <person name="Riedel T."/>
            <person name="Sproer C."/>
            <person name="Pascual J."/>
            <person name="Boedeker C."/>
            <person name="Overmann J."/>
        </authorList>
    </citation>
    <scope>NUCLEOTIDE SEQUENCE [LARGE SCALE GENOMIC DNA]</scope>
    <source>
        <strain evidence="4">0127_4</strain>
    </source>
</reference>
<dbReference type="SUPFAM" id="SSF48264">
    <property type="entry name" value="Cytochrome P450"/>
    <property type="match status" value="1"/>
</dbReference>
<dbReference type="GO" id="GO:0016705">
    <property type="term" value="F:oxidoreductase activity, acting on paired donors, with incorporation or reduction of molecular oxygen"/>
    <property type="evidence" value="ECO:0007669"/>
    <property type="project" value="InterPro"/>
</dbReference>
<dbReference type="EC" id="1.14.-.-" evidence="3"/>
<keyword evidence="4" id="KW-1185">Reference proteome</keyword>
<dbReference type="AlphaFoldDB" id="A0A6I6MJ79"/>
<dbReference type="EMBL" id="CP047045">
    <property type="protein sequence ID" value="QGZ94699.1"/>
    <property type="molecule type" value="Genomic_DNA"/>
</dbReference>
<evidence type="ECO:0000313" key="4">
    <source>
        <dbReference type="Proteomes" id="UP000431269"/>
    </source>
</evidence>
<keyword evidence="2" id="KW-0503">Monooxygenase</keyword>
<keyword evidence="2" id="KW-0349">Heme</keyword>
<dbReference type="InterPro" id="IPR001128">
    <property type="entry name" value="Cyt_P450"/>
</dbReference>
<dbReference type="PANTHER" id="PTHR46696:SF1">
    <property type="entry name" value="CYTOCHROME P450 YJIB-RELATED"/>
    <property type="match status" value="1"/>
</dbReference>
<dbReference type="PRINTS" id="PR00359">
    <property type="entry name" value="BP450"/>
</dbReference>
<dbReference type="InterPro" id="IPR002397">
    <property type="entry name" value="Cyt_P450_B"/>
</dbReference>
<accession>A0A6I6MJ79</accession>
<dbReference type="GO" id="GO:0020037">
    <property type="term" value="F:heme binding"/>
    <property type="evidence" value="ECO:0007669"/>
    <property type="project" value="InterPro"/>
</dbReference>
<proteinExistence type="inferred from homology"/>
<evidence type="ECO:0000313" key="3">
    <source>
        <dbReference type="EMBL" id="QGZ94699.1"/>
    </source>
</evidence>
<keyword evidence="2 3" id="KW-0560">Oxidoreductase</keyword>
<dbReference type="Gene3D" id="1.10.630.10">
    <property type="entry name" value="Cytochrome P450"/>
    <property type="match status" value="1"/>
</dbReference>
<dbReference type="Pfam" id="PF00067">
    <property type="entry name" value="p450"/>
    <property type="match status" value="1"/>
</dbReference>
<dbReference type="Proteomes" id="UP000431269">
    <property type="component" value="Chromosome"/>
</dbReference>